<dbReference type="InterPro" id="IPR050249">
    <property type="entry name" value="Pseudomonas-type_ThrB"/>
</dbReference>
<feature type="domain" description="Aminoglycoside phosphotransferase" evidence="10">
    <location>
        <begin position="75"/>
        <end position="322"/>
    </location>
</feature>
<dbReference type="InterPro" id="IPR002575">
    <property type="entry name" value="Aminoglycoside_PTrfase"/>
</dbReference>
<proteinExistence type="inferred from homology"/>
<evidence type="ECO:0000256" key="5">
    <source>
        <dbReference type="ARBA" id="ARBA00022777"/>
    </source>
</evidence>
<keyword evidence="5" id="KW-0418">Kinase</keyword>
<name>A0ABN8MSJ3_9CNID</name>
<evidence type="ECO:0000256" key="3">
    <source>
        <dbReference type="ARBA" id="ARBA00022490"/>
    </source>
</evidence>
<evidence type="ECO:0000256" key="8">
    <source>
        <dbReference type="ARBA" id="ARBA00038873"/>
    </source>
</evidence>
<evidence type="ECO:0000256" key="7">
    <source>
        <dbReference type="ARBA" id="ARBA00037368"/>
    </source>
</evidence>
<comment type="function">
    <text evidence="7">Catalyzes the GTP-dependent phosphorylation of 5-hydroxy-L-lysine.</text>
</comment>
<accession>A0ABN8MSJ3</accession>
<dbReference type="Proteomes" id="UP001159405">
    <property type="component" value="Unassembled WGS sequence"/>
</dbReference>
<comment type="similarity">
    <text evidence="2">Belongs to the aminoglycoside phosphotransferase family.</text>
</comment>
<dbReference type="EC" id="2.7.1.81" evidence="8"/>
<reference evidence="11 12" key="1">
    <citation type="submission" date="2022-05" db="EMBL/GenBank/DDBJ databases">
        <authorList>
            <consortium name="Genoscope - CEA"/>
            <person name="William W."/>
        </authorList>
    </citation>
    <scope>NUCLEOTIDE SEQUENCE [LARGE SCALE GENOMIC DNA]</scope>
</reference>
<comment type="subcellular location">
    <subcellularLocation>
        <location evidence="1">Cytoplasm</location>
    </subcellularLocation>
</comment>
<evidence type="ECO:0000313" key="12">
    <source>
        <dbReference type="Proteomes" id="UP001159405"/>
    </source>
</evidence>
<dbReference type="InterPro" id="IPR011009">
    <property type="entry name" value="Kinase-like_dom_sf"/>
</dbReference>
<evidence type="ECO:0000256" key="9">
    <source>
        <dbReference type="ARBA" id="ARBA00040505"/>
    </source>
</evidence>
<comment type="caution">
    <text evidence="11">The sequence shown here is derived from an EMBL/GenBank/DDBJ whole genome shotgun (WGS) entry which is preliminary data.</text>
</comment>
<organism evidence="11 12">
    <name type="scientific">Porites lobata</name>
    <dbReference type="NCBI Taxonomy" id="104759"/>
    <lineage>
        <taxon>Eukaryota</taxon>
        <taxon>Metazoa</taxon>
        <taxon>Cnidaria</taxon>
        <taxon>Anthozoa</taxon>
        <taxon>Hexacorallia</taxon>
        <taxon>Scleractinia</taxon>
        <taxon>Fungiina</taxon>
        <taxon>Poritidae</taxon>
        <taxon>Porites</taxon>
    </lineage>
</organism>
<dbReference type="Gene3D" id="3.90.1200.10">
    <property type="match status" value="1"/>
</dbReference>
<dbReference type="SUPFAM" id="SSF56112">
    <property type="entry name" value="Protein kinase-like (PK-like)"/>
    <property type="match status" value="1"/>
</dbReference>
<keyword evidence="4" id="KW-0808">Transferase</keyword>
<evidence type="ECO:0000256" key="1">
    <source>
        <dbReference type="ARBA" id="ARBA00004496"/>
    </source>
</evidence>
<dbReference type="PANTHER" id="PTHR21064">
    <property type="entry name" value="AMINOGLYCOSIDE PHOSPHOTRANSFERASE DOMAIN-CONTAINING PROTEIN-RELATED"/>
    <property type="match status" value="1"/>
</dbReference>
<comment type="catalytic activity">
    <reaction evidence="6">
        <text>(5R)-5-hydroxy-L-lysine + GTP = (5R)-5-phosphooxy-L-lysine + GDP + H(+)</text>
        <dbReference type="Rhea" id="RHEA:19049"/>
        <dbReference type="ChEBI" id="CHEBI:15378"/>
        <dbReference type="ChEBI" id="CHEBI:37565"/>
        <dbReference type="ChEBI" id="CHEBI:57882"/>
        <dbReference type="ChEBI" id="CHEBI:58189"/>
        <dbReference type="ChEBI" id="CHEBI:58357"/>
        <dbReference type="EC" id="2.7.1.81"/>
    </reaction>
</comment>
<dbReference type="EMBL" id="CALNXK010000001">
    <property type="protein sequence ID" value="CAH3032462.1"/>
    <property type="molecule type" value="Genomic_DNA"/>
</dbReference>
<dbReference type="PANTHER" id="PTHR21064:SF1">
    <property type="entry name" value="HYDROXYLYSINE KINASE"/>
    <property type="match status" value="1"/>
</dbReference>
<keyword evidence="3" id="KW-0963">Cytoplasm</keyword>
<dbReference type="Pfam" id="PF01636">
    <property type="entry name" value="APH"/>
    <property type="match status" value="1"/>
</dbReference>
<gene>
    <name evidence="11" type="ORF">PLOB_00000535</name>
</gene>
<evidence type="ECO:0000256" key="6">
    <source>
        <dbReference type="ARBA" id="ARBA00036820"/>
    </source>
</evidence>
<protein>
    <recommendedName>
        <fullName evidence="9">Hydroxylysine kinase</fullName>
        <ecNumber evidence="8">2.7.1.81</ecNumber>
    </recommendedName>
</protein>
<evidence type="ECO:0000256" key="4">
    <source>
        <dbReference type="ARBA" id="ARBA00022679"/>
    </source>
</evidence>
<evidence type="ECO:0000313" key="11">
    <source>
        <dbReference type="EMBL" id="CAH3032462.1"/>
    </source>
</evidence>
<evidence type="ECO:0000259" key="10">
    <source>
        <dbReference type="Pfam" id="PF01636"/>
    </source>
</evidence>
<sequence>MDVNSNETESGGGHLTLTRPYVDKQGAVSLAHSLFGLRISDLSKVKEFISYDDRNFYLKGVLPSQESKEGNSGEDEFVLKILNHVDSQNISYINAQNVLLLYLKEHGFVCPVPMKSLSGELTMECQLSSYGLSGSEENAKEQGLPPRINAVRLLSYVPGKLLKDVRCTKDLLFSLGRYTAKTNKVLKSFQHAGLSDLVKQEWDLAQLNILERYISVASHDSSEFELLQHVYKKFVNGVIPKLGYLDKQVIHGDLNDKNILVLPNRRGKRHTISFLDYGDTSNSYRVFEVAICMMYMIMLRVEQGDSHEEAIRAAGHVLRGYQSVYSLSPSELDLLYWSVAARFFQSIVIGMYKQSLEPENIYLSQTCQLGLSILSSYTSAPEKEILNSWLSTDMLGPVHFK</sequence>
<evidence type="ECO:0000256" key="2">
    <source>
        <dbReference type="ARBA" id="ARBA00006219"/>
    </source>
</evidence>
<keyword evidence="12" id="KW-1185">Reference proteome</keyword>